<evidence type="ECO:0000256" key="3">
    <source>
        <dbReference type="ARBA" id="ARBA00012438"/>
    </source>
</evidence>
<feature type="transmembrane region" description="Helical" evidence="13">
    <location>
        <begin position="145"/>
        <end position="168"/>
    </location>
</feature>
<dbReference type="InterPro" id="IPR050428">
    <property type="entry name" value="TCS_sensor_his_kinase"/>
</dbReference>
<dbReference type="EC" id="2.7.13.3" evidence="3"/>
<accession>A0ABX0M6P3</accession>
<proteinExistence type="predicted"/>
<dbReference type="PRINTS" id="PR00344">
    <property type="entry name" value="BCTRLSENSOR"/>
</dbReference>
<keyword evidence="5" id="KW-0808">Transferase</keyword>
<dbReference type="InterPro" id="IPR003594">
    <property type="entry name" value="HATPase_dom"/>
</dbReference>
<dbReference type="PANTHER" id="PTHR45436">
    <property type="entry name" value="SENSOR HISTIDINE KINASE YKOH"/>
    <property type="match status" value="1"/>
</dbReference>
<keyword evidence="8 16" id="KW-0418">Kinase</keyword>
<dbReference type="PANTHER" id="PTHR45436:SF14">
    <property type="entry name" value="SENSOR PROTEIN QSEC"/>
    <property type="match status" value="1"/>
</dbReference>
<keyword evidence="9" id="KW-0067">ATP-binding</keyword>
<evidence type="ECO:0000256" key="1">
    <source>
        <dbReference type="ARBA" id="ARBA00000085"/>
    </source>
</evidence>
<evidence type="ECO:0000256" key="13">
    <source>
        <dbReference type="SAM" id="Phobius"/>
    </source>
</evidence>
<dbReference type="InterPro" id="IPR004358">
    <property type="entry name" value="Sig_transdc_His_kin-like_C"/>
</dbReference>
<evidence type="ECO:0000256" key="11">
    <source>
        <dbReference type="ARBA" id="ARBA00023012"/>
    </source>
</evidence>
<dbReference type="InterPro" id="IPR003661">
    <property type="entry name" value="HisK_dim/P_dom"/>
</dbReference>
<dbReference type="SUPFAM" id="SSF47384">
    <property type="entry name" value="Homodimeric domain of signal transducing histidine kinase"/>
    <property type="match status" value="1"/>
</dbReference>
<comment type="caution">
    <text evidence="16">The sequence shown here is derived from an EMBL/GenBank/DDBJ whole genome shotgun (WGS) entry which is preliminary data.</text>
</comment>
<reference evidence="16 17" key="1">
    <citation type="submission" date="2019-09" db="EMBL/GenBank/DDBJ databases">
        <title>Taxonomy of Antarctic Massilia spp.: description of Massilia rubra sp. nov., Massilia aquatica sp. nov., Massilia mucilaginosa sp. nov., Massilia frigida sp. nov. isolated from streams, lakes and regoliths.</title>
        <authorList>
            <person name="Holochova P."/>
            <person name="Sedlacek I."/>
            <person name="Kralova S."/>
            <person name="Maslanova I."/>
            <person name="Busse H.-J."/>
            <person name="Stankova E."/>
            <person name="Vrbovska V."/>
            <person name="Kovarovic V."/>
            <person name="Bartak M."/>
            <person name="Svec P."/>
            <person name="Pantucek R."/>
        </authorList>
    </citation>
    <scope>NUCLEOTIDE SEQUENCE [LARGE SCALE GENOMIC DNA]</scope>
    <source>
        <strain evidence="16 17">CCM 8693</strain>
    </source>
</reference>
<keyword evidence="10 13" id="KW-1133">Transmembrane helix</keyword>
<evidence type="ECO:0000256" key="10">
    <source>
        <dbReference type="ARBA" id="ARBA00022989"/>
    </source>
</evidence>
<evidence type="ECO:0000256" key="4">
    <source>
        <dbReference type="ARBA" id="ARBA00022553"/>
    </source>
</evidence>
<keyword evidence="17" id="KW-1185">Reference proteome</keyword>
<feature type="domain" description="Histidine kinase" evidence="15">
    <location>
        <begin position="229"/>
        <end position="443"/>
    </location>
</feature>
<sequence>MNLAHSLRGRLLWFLLAAISIAAVAQASIAYRTALSDADQIFDYHMQQMALSLRSSAPLSNNTDTAATVEADAENNELMVQVWTPDGVRVFRTVSRTNLPQHAVLGFSNVKANNTTYRVFSVQSSTQTLQIAQDMAVRRNMAGNLALRTVGPIAVMMPILMLVVWWVVSGSLQPVSRVRTQVAARQADDLSPVSEADLPDEVLPLVQELNLLFGRVKTAFDAQQHFVADAAHELRTPLQALKLQVLSLERADSPEARGVAVGRLTAGIERATRLVEQLLVLARQEASAASGVKTQPVELADLAKRALADLAGAAQTRGIDLGLARADPVQVAGQPDALMIMLRNLIDNALKYTPAGGTVDISVTGEGKGAALVVEDSGPGIPADERERVFNRFYRIAGSEASGSGLGLAIIKAIAERHGARLSLGESAKLGGLSVRIDFPKGSDPGFSVRGLTPVSPESR</sequence>
<gene>
    <name evidence="16" type="ORF">F1609_10990</name>
</gene>
<protein>
    <recommendedName>
        <fullName evidence="3">histidine kinase</fullName>
        <ecNumber evidence="3">2.7.13.3</ecNumber>
    </recommendedName>
</protein>
<feature type="signal peptide" evidence="14">
    <location>
        <begin position="1"/>
        <end position="27"/>
    </location>
</feature>
<comment type="catalytic activity">
    <reaction evidence="1">
        <text>ATP + protein L-histidine = ADP + protein N-phospho-L-histidine.</text>
        <dbReference type="EC" id="2.7.13.3"/>
    </reaction>
</comment>
<keyword evidence="7" id="KW-0547">Nucleotide-binding</keyword>
<evidence type="ECO:0000256" key="2">
    <source>
        <dbReference type="ARBA" id="ARBA00004141"/>
    </source>
</evidence>
<keyword evidence="4" id="KW-0597">Phosphoprotein</keyword>
<evidence type="ECO:0000256" key="12">
    <source>
        <dbReference type="ARBA" id="ARBA00023136"/>
    </source>
</evidence>
<evidence type="ECO:0000313" key="16">
    <source>
        <dbReference type="EMBL" id="NHZ40675.1"/>
    </source>
</evidence>
<dbReference type="Pfam" id="PF02518">
    <property type="entry name" value="HATPase_c"/>
    <property type="match status" value="1"/>
</dbReference>
<dbReference type="SUPFAM" id="SSF55874">
    <property type="entry name" value="ATPase domain of HSP90 chaperone/DNA topoisomerase II/histidine kinase"/>
    <property type="match status" value="1"/>
</dbReference>
<dbReference type="CDD" id="cd00082">
    <property type="entry name" value="HisKA"/>
    <property type="match status" value="1"/>
</dbReference>
<dbReference type="Pfam" id="PF00512">
    <property type="entry name" value="HisKA"/>
    <property type="match status" value="1"/>
</dbReference>
<dbReference type="InterPro" id="IPR036890">
    <property type="entry name" value="HATPase_C_sf"/>
</dbReference>
<organism evidence="16 17">
    <name type="scientific">Massilia aquatica</name>
    <dbReference type="NCBI Taxonomy" id="2609000"/>
    <lineage>
        <taxon>Bacteria</taxon>
        <taxon>Pseudomonadati</taxon>
        <taxon>Pseudomonadota</taxon>
        <taxon>Betaproteobacteria</taxon>
        <taxon>Burkholderiales</taxon>
        <taxon>Oxalobacteraceae</taxon>
        <taxon>Telluria group</taxon>
        <taxon>Massilia</taxon>
    </lineage>
</organism>
<keyword evidence="14" id="KW-0732">Signal</keyword>
<comment type="subcellular location">
    <subcellularLocation>
        <location evidence="2">Membrane</location>
        <topology evidence="2">Multi-pass membrane protein</topology>
    </subcellularLocation>
</comment>
<dbReference type="InterPro" id="IPR005467">
    <property type="entry name" value="His_kinase_dom"/>
</dbReference>
<keyword evidence="11" id="KW-0902">Two-component regulatory system</keyword>
<evidence type="ECO:0000256" key="14">
    <source>
        <dbReference type="SAM" id="SignalP"/>
    </source>
</evidence>
<evidence type="ECO:0000313" key="17">
    <source>
        <dbReference type="Proteomes" id="UP000819052"/>
    </source>
</evidence>
<evidence type="ECO:0000256" key="5">
    <source>
        <dbReference type="ARBA" id="ARBA00022679"/>
    </source>
</evidence>
<dbReference type="SMART" id="SM00387">
    <property type="entry name" value="HATPase_c"/>
    <property type="match status" value="1"/>
</dbReference>
<dbReference type="Proteomes" id="UP000819052">
    <property type="component" value="Unassembled WGS sequence"/>
</dbReference>
<evidence type="ECO:0000256" key="9">
    <source>
        <dbReference type="ARBA" id="ARBA00022840"/>
    </source>
</evidence>
<evidence type="ECO:0000256" key="6">
    <source>
        <dbReference type="ARBA" id="ARBA00022692"/>
    </source>
</evidence>
<feature type="chain" id="PRO_5046875530" description="histidine kinase" evidence="14">
    <location>
        <begin position="28"/>
        <end position="460"/>
    </location>
</feature>
<dbReference type="RefSeq" id="WP_167076490.1">
    <property type="nucleotide sequence ID" value="NZ_VVIW01000005.1"/>
</dbReference>
<dbReference type="GO" id="GO:0016301">
    <property type="term" value="F:kinase activity"/>
    <property type="evidence" value="ECO:0007669"/>
    <property type="project" value="UniProtKB-KW"/>
</dbReference>
<evidence type="ECO:0000259" key="15">
    <source>
        <dbReference type="PROSITE" id="PS50109"/>
    </source>
</evidence>
<dbReference type="SMART" id="SM00388">
    <property type="entry name" value="HisKA"/>
    <property type="match status" value="1"/>
</dbReference>
<keyword evidence="12 13" id="KW-0472">Membrane</keyword>
<dbReference type="Gene3D" id="3.30.565.10">
    <property type="entry name" value="Histidine kinase-like ATPase, C-terminal domain"/>
    <property type="match status" value="1"/>
</dbReference>
<name>A0ABX0M6P3_9BURK</name>
<evidence type="ECO:0000256" key="8">
    <source>
        <dbReference type="ARBA" id="ARBA00022777"/>
    </source>
</evidence>
<dbReference type="EMBL" id="VVIW01000005">
    <property type="protein sequence ID" value="NHZ40675.1"/>
    <property type="molecule type" value="Genomic_DNA"/>
</dbReference>
<dbReference type="InterPro" id="IPR036097">
    <property type="entry name" value="HisK_dim/P_sf"/>
</dbReference>
<evidence type="ECO:0000256" key="7">
    <source>
        <dbReference type="ARBA" id="ARBA00022741"/>
    </source>
</evidence>
<keyword evidence="6 13" id="KW-0812">Transmembrane</keyword>
<dbReference type="PROSITE" id="PS50109">
    <property type="entry name" value="HIS_KIN"/>
    <property type="match status" value="1"/>
</dbReference>
<dbReference type="Gene3D" id="1.10.287.130">
    <property type="match status" value="1"/>
</dbReference>